<dbReference type="Proteomes" id="UP000708208">
    <property type="component" value="Unassembled WGS sequence"/>
</dbReference>
<proteinExistence type="predicted"/>
<sequence>KIRTQFIIMLAANITFIFMLMEISTNLVLSQFSNGYRNWFKFAPRNVPLYPLCLPDGSPSPMDSGNRRELSALRSDV</sequence>
<keyword evidence="2" id="KW-0812">Transmembrane</keyword>
<keyword evidence="2" id="KW-1133">Transmembrane helix</keyword>
<reference evidence="3" key="1">
    <citation type="submission" date="2021-06" db="EMBL/GenBank/DDBJ databases">
        <authorList>
            <person name="Hodson N. C."/>
            <person name="Mongue J. A."/>
            <person name="Jaron S. K."/>
        </authorList>
    </citation>
    <scope>NUCLEOTIDE SEQUENCE</scope>
</reference>
<accession>A0A8J2PH92</accession>
<dbReference type="EMBL" id="CAJVCH010332295">
    <property type="protein sequence ID" value="CAG7787135.1"/>
    <property type="molecule type" value="Genomic_DNA"/>
</dbReference>
<feature type="non-terminal residue" evidence="3">
    <location>
        <position position="77"/>
    </location>
</feature>
<evidence type="ECO:0000256" key="1">
    <source>
        <dbReference type="SAM" id="MobiDB-lite"/>
    </source>
</evidence>
<dbReference type="AlphaFoldDB" id="A0A8J2PH92"/>
<feature type="region of interest" description="Disordered" evidence="1">
    <location>
        <begin position="58"/>
        <end position="77"/>
    </location>
</feature>
<feature type="compositionally biased region" description="Basic and acidic residues" evidence="1">
    <location>
        <begin position="65"/>
        <end position="77"/>
    </location>
</feature>
<comment type="caution">
    <text evidence="3">The sequence shown here is derived from an EMBL/GenBank/DDBJ whole genome shotgun (WGS) entry which is preliminary data.</text>
</comment>
<evidence type="ECO:0000313" key="4">
    <source>
        <dbReference type="Proteomes" id="UP000708208"/>
    </source>
</evidence>
<feature type="transmembrane region" description="Helical" evidence="2">
    <location>
        <begin position="6"/>
        <end position="29"/>
    </location>
</feature>
<evidence type="ECO:0000256" key="2">
    <source>
        <dbReference type="SAM" id="Phobius"/>
    </source>
</evidence>
<protein>
    <submittedName>
        <fullName evidence="3">Uncharacterized protein</fullName>
    </submittedName>
</protein>
<keyword evidence="2" id="KW-0472">Membrane</keyword>
<gene>
    <name evidence="3" type="ORF">AFUS01_LOCUS25653</name>
</gene>
<evidence type="ECO:0000313" key="3">
    <source>
        <dbReference type="EMBL" id="CAG7787135.1"/>
    </source>
</evidence>
<name>A0A8J2PH92_9HEXA</name>
<keyword evidence="4" id="KW-1185">Reference proteome</keyword>
<organism evidence="3 4">
    <name type="scientific">Allacma fusca</name>
    <dbReference type="NCBI Taxonomy" id="39272"/>
    <lineage>
        <taxon>Eukaryota</taxon>
        <taxon>Metazoa</taxon>
        <taxon>Ecdysozoa</taxon>
        <taxon>Arthropoda</taxon>
        <taxon>Hexapoda</taxon>
        <taxon>Collembola</taxon>
        <taxon>Symphypleona</taxon>
        <taxon>Sminthuridae</taxon>
        <taxon>Allacma</taxon>
    </lineage>
</organism>